<dbReference type="GO" id="GO:0043236">
    <property type="term" value="F:laminin binding"/>
    <property type="evidence" value="ECO:0007669"/>
    <property type="project" value="TreeGrafter"/>
</dbReference>
<evidence type="ECO:0000256" key="1">
    <source>
        <dbReference type="SAM" id="MobiDB-lite"/>
    </source>
</evidence>
<dbReference type="GO" id="GO:0042383">
    <property type="term" value="C:sarcolemma"/>
    <property type="evidence" value="ECO:0007669"/>
    <property type="project" value="TreeGrafter"/>
</dbReference>
<evidence type="ECO:0000259" key="2">
    <source>
        <dbReference type="Pfam" id="PF05454"/>
    </source>
</evidence>
<dbReference type="PANTHER" id="PTHR21559">
    <property type="entry name" value="DYSTROGLYCAN-RELATED"/>
    <property type="match status" value="1"/>
</dbReference>
<evidence type="ECO:0000313" key="3">
    <source>
        <dbReference type="EMBL" id="KAF7276924.1"/>
    </source>
</evidence>
<reference evidence="4" key="1">
    <citation type="submission" date="2020-08" db="EMBL/GenBank/DDBJ databases">
        <title>Genome sequencing and assembly of the red palm weevil Rhynchophorus ferrugineus.</title>
        <authorList>
            <person name="Dias G.B."/>
            <person name="Bergman C.M."/>
            <person name="Manee M."/>
        </authorList>
    </citation>
    <scope>NUCLEOTIDE SEQUENCE</scope>
    <source>
        <strain evidence="4">AA-2017</strain>
        <tissue evidence="4">Whole larva</tissue>
    </source>
</reference>
<dbReference type="PANTHER" id="PTHR21559:SF21">
    <property type="entry name" value="DYSTROGLYCAN 1"/>
    <property type="match status" value="1"/>
</dbReference>
<evidence type="ECO:0000313" key="5">
    <source>
        <dbReference type="Proteomes" id="UP000625711"/>
    </source>
</evidence>
<sequence>MGKMNVEEDGRHSYGNKGIPVIFQEELEEKPEPGTKAPVILKDERPPLAPPEYSKSGSVKLEDSEPYQPPPPFTRTQDNGRQPRPKPTPTYRKPPPYVPP</sequence>
<dbReference type="GO" id="GO:0007411">
    <property type="term" value="P:axon guidance"/>
    <property type="evidence" value="ECO:0007669"/>
    <property type="project" value="TreeGrafter"/>
</dbReference>
<dbReference type="GO" id="GO:0016011">
    <property type="term" value="C:dystroglycan complex"/>
    <property type="evidence" value="ECO:0007669"/>
    <property type="project" value="TreeGrafter"/>
</dbReference>
<comment type="caution">
    <text evidence="4">The sequence shown here is derived from an EMBL/GenBank/DDBJ whole genome shotgun (WGS) entry which is preliminary data.</text>
</comment>
<dbReference type="GO" id="GO:0021675">
    <property type="term" value="P:nerve development"/>
    <property type="evidence" value="ECO:0007669"/>
    <property type="project" value="TreeGrafter"/>
</dbReference>
<feature type="region of interest" description="Disordered" evidence="1">
    <location>
        <begin position="1"/>
        <end position="100"/>
    </location>
</feature>
<protein>
    <recommendedName>
        <fullName evidence="2">Dystroglycan C-terminal domain-containing protein</fullName>
    </recommendedName>
</protein>
<dbReference type="GO" id="GO:0002009">
    <property type="term" value="P:morphogenesis of an epithelium"/>
    <property type="evidence" value="ECO:0007669"/>
    <property type="project" value="TreeGrafter"/>
</dbReference>
<dbReference type="AlphaFoldDB" id="A0A834IF38"/>
<accession>A0A834IF38</accession>
<organism evidence="4 5">
    <name type="scientific">Rhynchophorus ferrugineus</name>
    <name type="common">Red palm weevil</name>
    <name type="synonym">Curculio ferrugineus</name>
    <dbReference type="NCBI Taxonomy" id="354439"/>
    <lineage>
        <taxon>Eukaryota</taxon>
        <taxon>Metazoa</taxon>
        <taxon>Ecdysozoa</taxon>
        <taxon>Arthropoda</taxon>
        <taxon>Hexapoda</taxon>
        <taxon>Insecta</taxon>
        <taxon>Pterygota</taxon>
        <taxon>Neoptera</taxon>
        <taxon>Endopterygota</taxon>
        <taxon>Coleoptera</taxon>
        <taxon>Polyphaga</taxon>
        <taxon>Cucujiformia</taxon>
        <taxon>Curculionidae</taxon>
        <taxon>Dryophthorinae</taxon>
        <taxon>Rhynchophorus</taxon>
    </lineage>
</organism>
<gene>
    <name evidence="4" type="ORF">GWI33_009647</name>
    <name evidence="3" type="ORF">GWI33_009648</name>
</gene>
<feature type="compositionally biased region" description="Pro residues" evidence="1">
    <location>
        <begin position="85"/>
        <end position="100"/>
    </location>
</feature>
<dbReference type="Pfam" id="PF05454">
    <property type="entry name" value="DAG1"/>
    <property type="match status" value="1"/>
</dbReference>
<proteinExistence type="predicted"/>
<dbReference type="InterPro" id="IPR008465">
    <property type="entry name" value="DAG1_C"/>
</dbReference>
<evidence type="ECO:0000313" key="4">
    <source>
        <dbReference type="EMBL" id="KAF7276925.1"/>
    </source>
</evidence>
<keyword evidence="5" id="KW-1185">Reference proteome</keyword>
<dbReference type="Proteomes" id="UP000625711">
    <property type="component" value="Unassembled WGS sequence"/>
</dbReference>
<feature type="compositionally biased region" description="Basic and acidic residues" evidence="1">
    <location>
        <begin position="1"/>
        <end position="12"/>
    </location>
</feature>
<dbReference type="EMBL" id="JAACXV010005017">
    <property type="protein sequence ID" value="KAF7276925.1"/>
    <property type="molecule type" value="Genomic_DNA"/>
</dbReference>
<feature type="domain" description="Dystroglycan C-terminal" evidence="2">
    <location>
        <begin position="2"/>
        <end position="100"/>
    </location>
</feature>
<dbReference type="EMBL" id="JAACXV010005022">
    <property type="protein sequence ID" value="KAF7276924.1"/>
    <property type="molecule type" value="Genomic_DNA"/>
</dbReference>
<dbReference type="OrthoDB" id="5990676at2759"/>
<name>A0A834IF38_RHYFE</name>